<proteinExistence type="predicted"/>
<evidence type="ECO:0000313" key="2">
    <source>
        <dbReference type="EMBL" id="KAK4206158.1"/>
    </source>
</evidence>
<dbReference type="PANTHER" id="PTHR21310">
    <property type="entry name" value="AMINOGLYCOSIDE PHOSPHOTRANSFERASE-RELATED-RELATED"/>
    <property type="match status" value="1"/>
</dbReference>
<dbReference type="InterPro" id="IPR035896">
    <property type="entry name" value="AN1-like_Znf"/>
</dbReference>
<evidence type="ECO:0000313" key="3">
    <source>
        <dbReference type="Proteomes" id="UP001301769"/>
    </source>
</evidence>
<organism evidence="2 3">
    <name type="scientific">Rhypophila decipiens</name>
    <dbReference type="NCBI Taxonomy" id="261697"/>
    <lineage>
        <taxon>Eukaryota</taxon>
        <taxon>Fungi</taxon>
        <taxon>Dikarya</taxon>
        <taxon>Ascomycota</taxon>
        <taxon>Pezizomycotina</taxon>
        <taxon>Sordariomycetes</taxon>
        <taxon>Sordariomycetidae</taxon>
        <taxon>Sordariales</taxon>
        <taxon>Naviculisporaceae</taxon>
        <taxon>Rhypophila</taxon>
    </lineage>
</organism>
<dbReference type="Proteomes" id="UP001301769">
    <property type="component" value="Unassembled WGS sequence"/>
</dbReference>
<dbReference type="InterPro" id="IPR002575">
    <property type="entry name" value="Aminoglycoside_PTrfase"/>
</dbReference>
<protein>
    <recommendedName>
        <fullName evidence="1">Aminoglycoside phosphotransferase domain-containing protein</fullName>
    </recommendedName>
</protein>
<gene>
    <name evidence="2" type="ORF">QBC37DRAFT_393618</name>
</gene>
<dbReference type="InterPro" id="IPR051678">
    <property type="entry name" value="AGP_Transferase"/>
</dbReference>
<dbReference type="SUPFAM" id="SSF56112">
    <property type="entry name" value="Protein kinase-like (PK-like)"/>
    <property type="match status" value="1"/>
</dbReference>
<dbReference type="EMBL" id="MU858490">
    <property type="protein sequence ID" value="KAK4206158.1"/>
    <property type="molecule type" value="Genomic_DNA"/>
</dbReference>
<reference evidence="2" key="2">
    <citation type="submission" date="2023-05" db="EMBL/GenBank/DDBJ databases">
        <authorList>
            <consortium name="Lawrence Berkeley National Laboratory"/>
            <person name="Steindorff A."/>
            <person name="Hensen N."/>
            <person name="Bonometti L."/>
            <person name="Westerberg I."/>
            <person name="Brannstrom I.O."/>
            <person name="Guillou S."/>
            <person name="Cros-Aarteil S."/>
            <person name="Calhoun S."/>
            <person name="Haridas S."/>
            <person name="Kuo A."/>
            <person name="Mondo S."/>
            <person name="Pangilinan J."/>
            <person name="Riley R."/>
            <person name="Labutti K."/>
            <person name="Andreopoulos B."/>
            <person name="Lipzen A."/>
            <person name="Chen C."/>
            <person name="Yanf M."/>
            <person name="Daum C."/>
            <person name="Ng V."/>
            <person name="Clum A."/>
            <person name="Ohm R."/>
            <person name="Martin F."/>
            <person name="Silar P."/>
            <person name="Natvig D."/>
            <person name="Lalanne C."/>
            <person name="Gautier V."/>
            <person name="Ament-Velasquez S.L."/>
            <person name="Kruys A."/>
            <person name="Hutchinson M.I."/>
            <person name="Powell A.J."/>
            <person name="Barry K."/>
            <person name="Miller A.N."/>
            <person name="Grigoriev I.V."/>
            <person name="Debuchy R."/>
            <person name="Gladieux P."/>
            <person name="Thoren M.H."/>
            <person name="Johannesson H."/>
        </authorList>
    </citation>
    <scope>NUCLEOTIDE SEQUENCE</scope>
    <source>
        <strain evidence="2">PSN293</strain>
    </source>
</reference>
<dbReference type="Pfam" id="PF01636">
    <property type="entry name" value="APH"/>
    <property type="match status" value="1"/>
</dbReference>
<name>A0AAN6XT83_9PEZI</name>
<dbReference type="AlphaFoldDB" id="A0AAN6XT83"/>
<evidence type="ECO:0000259" key="1">
    <source>
        <dbReference type="Pfam" id="PF01636"/>
    </source>
</evidence>
<accession>A0AAN6XT83</accession>
<sequence length="466" mass="51511">MSVMSANAFGSNPSHPDQRFWDCSIVGCSRSAAIDLGGCERCSSHFCVRHVDSTLHPCSKDPLDDDEWSAGREDELRKLRQMIKVDQLVAVASAARGGMECSLKLDDTEQVRMGGMHVHFPVHFIDGTVWLARVPRHTNFQSFSDQLTDEILLSECATLKWLEGVKLPAPKLGGYGLKGDPGNKVGVAFMLIECLPCNPFDRASATEDQKRKVFSQLGDLLTTLSQHPFDRIGSLTIDGDGSLRLGTVIGDRTGTLSRLGPFKDAAQYYVAWAEEYLRLVADGQLFGAFPVTAYLMFRYLRELGSQSLGPVETTQLDEGPFYLKHADDKGDHIMVDDEFNVTGVIDWSFAKAVPAYEAFGPSLVTADLGCLLDGKVGLNPDDLLLAELLEEKAHPYAHFARYGDRVRRFLFGPGTGMSPTEEEAVVIFKGIVETCGEQIGSWDEWRHNHLVEWSGDATLRRLTDSK</sequence>
<dbReference type="PANTHER" id="PTHR21310:SF15">
    <property type="entry name" value="AMINOGLYCOSIDE PHOSPHOTRANSFERASE DOMAIN-CONTAINING PROTEIN"/>
    <property type="match status" value="1"/>
</dbReference>
<dbReference type="SUPFAM" id="SSF118310">
    <property type="entry name" value="AN1-like Zinc finger"/>
    <property type="match status" value="1"/>
</dbReference>
<feature type="domain" description="Aminoglycoside phosphotransferase" evidence="1">
    <location>
        <begin position="150"/>
        <end position="356"/>
    </location>
</feature>
<dbReference type="InterPro" id="IPR011009">
    <property type="entry name" value="Kinase-like_dom_sf"/>
</dbReference>
<dbReference type="Gene3D" id="4.10.1110.10">
    <property type="entry name" value="AN1-like Zinc finger"/>
    <property type="match status" value="1"/>
</dbReference>
<keyword evidence="3" id="KW-1185">Reference proteome</keyword>
<reference evidence="2" key="1">
    <citation type="journal article" date="2023" name="Mol. Phylogenet. Evol.">
        <title>Genome-scale phylogeny and comparative genomics of the fungal order Sordariales.</title>
        <authorList>
            <person name="Hensen N."/>
            <person name="Bonometti L."/>
            <person name="Westerberg I."/>
            <person name="Brannstrom I.O."/>
            <person name="Guillou S."/>
            <person name="Cros-Aarteil S."/>
            <person name="Calhoun S."/>
            <person name="Haridas S."/>
            <person name="Kuo A."/>
            <person name="Mondo S."/>
            <person name="Pangilinan J."/>
            <person name="Riley R."/>
            <person name="LaButti K."/>
            <person name="Andreopoulos B."/>
            <person name="Lipzen A."/>
            <person name="Chen C."/>
            <person name="Yan M."/>
            <person name="Daum C."/>
            <person name="Ng V."/>
            <person name="Clum A."/>
            <person name="Steindorff A."/>
            <person name="Ohm R.A."/>
            <person name="Martin F."/>
            <person name="Silar P."/>
            <person name="Natvig D.O."/>
            <person name="Lalanne C."/>
            <person name="Gautier V."/>
            <person name="Ament-Velasquez S.L."/>
            <person name="Kruys A."/>
            <person name="Hutchinson M.I."/>
            <person name="Powell A.J."/>
            <person name="Barry K."/>
            <person name="Miller A.N."/>
            <person name="Grigoriev I.V."/>
            <person name="Debuchy R."/>
            <person name="Gladieux P."/>
            <person name="Hiltunen Thoren M."/>
            <person name="Johannesson H."/>
        </authorList>
    </citation>
    <scope>NUCLEOTIDE SEQUENCE</scope>
    <source>
        <strain evidence="2">PSN293</strain>
    </source>
</reference>
<comment type="caution">
    <text evidence="2">The sequence shown here is derived from an EMBL/GenBank/DDBJ whole genome shotgun (WGS) entry which is preliminary data.</text>
</comment>